<feature type="region of interest" description="Disordered" evidence="1">
    <location>
        <begin position="14"/>
        <end position="44"/>
    </location>
</feature>
<evidence type="ECO:0000313" key="3">
    <source>
        <dbReference type="Proteomes" id="UP001446871"/>
    </source>
</evidence>
<dbReference type="Proteomes" id="UP001446871">
    <property type="component" value="Unassembled WGS sequence"/>
</dbReference>
<organism evidence="2 3">
    <name type="scientific">Apiospora saccharicola</name>
    <dbReference type="NCBI Taxonomy" id="335842"/>
    <lineage>
        <taxon>Eukaryota</taxon>
        <taxon>Fungi</taxon>
        <taxon>Dikarya</taxon>
        <taxon>Ascomycota</taxon>
        <taxon>Pezizomycotina</taxon>
        <taxon>Sordariomycetes</taxon>
        <taxon>Xylariomycetidae</taxon>
        <taxon>Amphisphaeriales</taxon>
        <taxon>Apiosporaceae</taxon>
        <taxon>Apiospora</taxon>
    </lineage>
</organism>
<evidence type="ECO:0000256" key="1">
    <source>
        <dbReference type="SAM" id="MobiDB-lite"/>
    </source>
</evidence>
<sequence>MPIRLPRSVSFILTSLPPPVNEDTSVEDLERPGTAESSTTNNRRSMTLVEELHHVHFEADYGILMARETADFDRDARELLHDMALDLDVA</sequence>
<comment type="caution">
    <text evidence="2">The sequence shown here is derived from an EMBL/GenBank/DDBJ whole genome shotgun (WGS) entry which is preliminary data.</text>
</comment>
<dbReference type="EMBL" id="JAQQWM010000005">
    <property type="protein sequence ID" value="KAK8063309.1"/>
    <property type="molecule type" value="Genomic_DNA"/>
</dbReference>
<name>A0ABR1UWJ7_9PEZI</name>
<reference evidence="2 3" key="1">
    <citation type="submission" date="2023-01" db="EMBL/GenBank/DDBJ databases">
        <title>Analysis of 21 Apiospora genomes using comparative genomics revels a genus with tremendous synthesis potential of carbohydrate active enzymes and secondary metabolites.</title>
        <authorList>
            <person name="Sorensen T."/>
        </authorList>
    </citation>
    <scope>NUCLEOTIDE SEQUENCE [LARGE SCALE GENOMIC DNA]</scope>
    <source>
        <strain evidence="2 3">CBS 83171</strain>
    </source>
</reference>
<keyword evidence="3" id="KW-1185">Reference proteome</keyword>
<accession>A0ABR1UWJ7</accession>
<evidence type="ECO:0000313" key="2">
    <source>
        <dbReference type="EMBL" id="KAK8063309.1"/>
    </source>
</evidence>
<protein>
    <submittedName>
        <fullName evidence="2">Uncharacterized protein</fullName>
    </submittedName>
</protein>
<feature type="compositionally biased region" description="Polar residues" evidence="1">
    <location>
        <begin position="35"/>
        <end position="44"/>
    </location>
</feature>
<gene>
    <name evidence="2" type="ORF">PG996_007961</name>
</gene>
<proteinExistence type="predicted"/>